<dbReference type="EMBL" id="RKRF01000010">
    <property type="protein sequence ID" value="RPF52279.1"/>
    <property type="molecule type" value="Genomic_DNA"/>
</dbReference>
<keyword evidence="3" id="KW-1185">Reference proteome</keyword>
<dbReference type="InterPro" id="IPR012454">
    <property type="entry name" value="DUF1659"/>
</dbReference>
<dbReference type="Pfam" id="PF07872">
    <property type="entry name" value="DUF1659"/>
    <property type="match status" value="1"/>
</dbReference>
<protein>
    <submittedName>
        <fullName evidence="2">Uncharacterized protein DUF1659</fullName>
    </submittedName>
</protein>
<dbReference type="OrthoDB" id="48766at2"/>
<evidence type="ECO:0000313" key="3">
    <source>
        <dbReference type="Proteomes" id="UP000276443"/>
    </source>
</evidence>
<comment type="caution">
    <text evidence="2">The sequence shown here is derived from an EMBL/GenBank/DDBJ whole genome shotgun (WGS) entry which is preliminary data.</text>
</comment>
<name>A0A3N5B5A0_9BACI</name>
<evidence type="ECO:0000313" key="2">
    <source>
        <dbReference type="EMBL" id="RPF52279.1"/>
    </source>
</evidence>
<feature type="domain" description="DUF1659" evidence="1">
    <location>
        <begin position="2"/>
        <end position="72"/>
    </location>
</feature>
<reference evidence="2 3" key="1">
    <citation type="submission" date="2018-11" db="EMBL/GenBank/DDBJ databases">
        <title>Genomic Encyclopedia of Type Strains, Phase IV (KMG-IV): sequencing the most valuable type-strain genomes for metagenomic binning, comparative biology and taxonomic classification.</title>
        <authorList>
            <person name="Goeker M."/>
        </authorList>
    </citation>
    <scope>NUCLEOTIDE SEQUENCE [LARGE SCALE GENOMIC DNA]</scope>
    <source>
        <strain evidence="2 3">DSM 18090</strain>
    </source>
</reference>
<gene>
    <name evidence="2" type="ORF">EDC24_2272</name>
</gene>
<proteinExistence type="predicted"/>
<accession>A0A3N5B5A0</accession>
<evidence type="ECO:0000259" key="1">
    <source>
        <dbReference type="Pfam" id="PF07872"/>
    </source>
</evidence>
<dbReference type="Proteomes" id="UP000276443">
    <property type="component" value="Unassembled WGS sequence"/>
</dbReference>
<dbReference type="RefSeq" id="WP_124222553.1">
    <property type="nucleotide sequence ID" value="NZ_RKRF01000010.1"/>
</dbReference>
<sequence>MATQVKTRTQLQLMFDAGIGEDGKNIIKRRSFNQVKMDTTADQLYAVSDALASLQEHALVNIVRNDSFDVNEL</sequence>
<dbReference type="AlphaFoldDB" id="A0A3N5B5A0"/>
<organism evidence="2 3">
    <name type="scientific">Aquisalibacillus elongatus</name>
    <dbReference type="NCBI Taxonomy" id="485577"/>
    <lineage>
        <taxon>Bacteria</taxon>
        <taxon>Bacillati</taxon>
        <taxon>Bacillota</taxon>
        <taxon>Bacilli</taxon>
        <taxon>Bacillales</taxon>
        <taxon>Bacillaceae</taxon>
        <taxon>Aquisalibacillus</taxon>
    </lineage>
</organism>